<reference evidence="7 8" key="1">
    <citation type="submission" date="2021-05" db="EMBL/GenBank/DDBJ databases">
        <title>Genome Assembly of Synthetic Allotetraploid Brassica napus Reveals Homoeologous Exchanges between Subgenomes.</title>
        <authorList>
            <person name="Davis J.T."/>
        </authorList>
    </citation>
    <scope>NUCLEOTIDE SEQUENCE [LARGE SCALE GENOMIC DNA]</scope>
    <source>
        <strain evidence="8">cv. Da-Ae</strain>
        <tissue evidence="7">Seedling</tissue>
    </source>
</reference>
<dbReference type="SUPFAM" id="SSF53474">
    <property type="entry name" value="alpha/beta-Hydrolases"/>
    <property type="match status" value="1"/>
</dbReference>
<dbReference type="PANTHER" id="PTHR31828:SF1">
    <property type="entry name" value="PHOSPHOLIPASE A1-IIGAMMA"/>
    <property type="match status" value="1"/>
</dbReference>
<comment type="function">
    <text evidence="5">Acylhydrolase that catalyzes the hydrolysis of phospholipids at the sn-1 position.</text>
</comment>
<keyword evidence="2 5" id="KW-0378">Hydrolase</keyword>
<evidence type="ECO:0000256" key="4">
    <source>
        <dbReference type="ARBA" id="ARBA00023098"/>
    </source>
</evidence>
<dbReference type="PANTHER" id="PTHR31828">
    <property type="entry name" value="PHOSPHOLIPASE A1-IIGAMMA"/>
    <property type="match status" value="1"/>
</dbReference>
<keyword evidence="3 5" id="KW-0442">Lipid degradation</keyword>
<evidence type="ECO:0000256" key="2">
    <source>
        <dbReference type="ARBA" id="ARBA00022801"/>
    </source>
</evidence>
<keyword evidence="8" id="KW-1185">Reference proteome</keyword>
<comment type="caution">
    <text evidence="7">The sequence shown here is derived from an EMBL/GenBank/DDBJ whole genome shotgun (WGS) entry which is preliminary data.</text>
</comment>
<proteinExistence type="inferred from homology"/>
<evidence type="ECO:0000259" key="6">
    <source>
        <dbReference type="Pfam" id="PF01764"/>
    </source>
</evidence>
<gene>
    <name evidence="7" type="ORF">HID58_012325</name>
</gene>
<dbReference type="EC" id="3.1.1.-" evidence="5"/>
<name>A0ABQ8E175_BRANA</name>
<comment type="similarity">
    <text evidence="1 5">Belongs to the AB hydrolase superfamily. Lipase family.</text>
</comment>
<dbReference type="Proteomes" id="UP000824890">
    <property type="component" value="Unassembled WGS sequence"/>
</dbReference>
<dbReference type="CDD" id="cd00519">
    <property type="entry name" value="Lipase_3"/>
    <property type="match status" value="1"/>
</dbReference>
<sequence length="518" mass="57964">MNNIQSIAHNIFLFSVGLEKAHPYTKYKVTKFLYATSHIHVPESFLLFPLSREGWTKESNWMGYVAVTDDQGTAVLGRRDIVVAWRGSVQPLEWVNDFEFGLVNAQNIFGEKNDQVQIHQDWYSIYMSEDERSPFSKANARDQSRRGVHQQIGHWVLAFLVEQRAVVGSGSDSFSQGLAEQIWSVAASTVLLSLPVARFLCFPVFQGVVEPLLKDHSFESSGVRDTPPRASSVVSPCSFGAPAPVLQALAGRWRWKCAASLSIGKHQFLRRCGRCRESKTTACSSRVLVLHRLLFLLSDWTNSLILLNLLVLREIGRLLEKYKDEEVSISICGHSLGAALATLNASDIVANGYNRPKSRPDKSCPVTAFVFASPRVGDSDYRKLFSGLEDLRVLRVKNLPDVVPIYPPLGYAEVGEELSIDTRKSQYMKSPGNFATFHCLESYLHGVAGTQGTSKSDIFRLDVKRDIGLVNKSVDGLTDECMVPGNWRVLKNKGMVQQDDGSWVLLDHEIDDNEDFEF</sequence>
<evidence type="ECO:0000313" key="8">
    <source>
        <dbReference type="Proteomes" id="UP000824890"/>
    </source>
</evidence>
<evidence type="ECO:0000256" key="3">
    <source>
        <dbReference type="ARBA" id="ARBA00022963"/>
    </source>
</evidence>
<keyword evidence="4 5" id="KW-0443">Lipid metabolism</keyword>
<evidence type="ECO:0000313" key="7">
    <source>
        <dbReference type="EMBL" id="KAH0935208.1"/>
    </source>
</evidence>
<dbReference type="InterPro" id="IPR033556">
    <property type="entry name" value="PLA"/>
</dbReference>
<organism evidence="7 8">
    <name type="scientific">Brassica napus</name>
    <name type="common">Rape</name>
    <dbReference type="NCBI Taxonomy" id="3708"/>
    <lineage>
        <taxon>Eukaryota</taxon>
        <taxon>Viridiplantae</taxon>
        <taxon>Streptophyta</taxon>
        <taxon>Embryophyta</taxon>
        <taxon>Tracheophyta</taxon>
        <taxon>Spermatophyta</taxon>
        <taxon>Magnoliopsida</taxon>
        <taxon>eudicotyledons</taxon>
        <taxon>Gunneridae</taxon>
        <taxon>Pentapetalae</taxon>
        <taxon>rosids</taxon>
        <taxon>malvids</taxon>
        <taxon>Brassicales</taxon>
        <taxon>Brassicaceae</taxon>
        <taxon>Brassiceae</taxon>
        <taxon>Brassica</taxon>
    </lineage>
</organism>
<dbReference type="Gene3D" id="3.40.50.1820">
    <property type="entry name" value="alpha/beta hydrolase"/>
    <property type="match status" value="2"/>
</dbReference>
<dbReference type="Pfam" id="PF01764">
    <property type="entry name" value="Lipase_3"/>
    <property type="match status" value="2"/>
</dbReference>
<evidence type="ECO:0000256" key="1">
    <source>
        <dbReference type="ARBA" id="ARBA00010701"/>
    </source>
</evidence>
<evidence type="ECO:0000256" key="5">
    <source>
        <dbReference type="RuleBase" id="RU367093"/>
    </source>
</evidence>
<dbReference type="InterPro" id="IPR029058">
    <property type="entry name" value="AB_hydrolase_fold"/>
</dbReference>
<feature type="domain" description="Fungal lipase-type" evidence="6">
    <location>
        <begin position="306"/>
        <end position="409"/>
    </location>
</feature>
<feature type="domain" description="Fungal lipase-type" evidence="6">
    <location>
        <begin position="82"/>
        <end position="146"/>
    </location>
</feature>
<dbReference type="EMBL" id="JAGKQM010000003">
    <property type="protein sequence ID" value="KAH0935208.1"/>
    <property type="molecule type" value="Genomic_DNA"/>
</dbReference>
<protein>
    <recommendedName>
        <fullName evidence="5">Phospholipase A1</fullName>
        <ecNumber evidence="5">3.1.1.-</ecNumber>
    </recommendedName>
</protein>
<dbReference type="InterPro" id="IPR002921">
    <property type="entry name" value="Fungal_lipase-type"/>
</dbReference>
<accession>A0ABQ8E175</accession>